<dbReference type="Proteomes" id="UP001372834">
    <property type="component" value="Unassembled WGS sequence"/>
</dbReference>
<reference evidence="2 3" key="1">
    <citation type="submission" date="2023-10" db="EMBL/GenBank/DDBJ databases">
        <title>Genomes of two closely related lineages of the louse Polyplax serrata with different host specificities.</title>
        <authorList>
            <person name="Martinu J."/>
            <person name="Tarabai H."/>
            <person name="Stefka J."/>
            <person name="Hypsa V."/>
        </authorList>
    </citation>
    <scope>NUCLEOTIDE SEQUENCE [LARGE SCALE GENOMIC DNA]</scope>
    <source>
        <strain evidence="2">HR10_N</strain>
    </source>
</reference>
<dbReference type="EMBL" id="JAWJWE010000037">
    <property type="protein sequence ID" value="KAK6626250.1"/>
    <property type="molecule type" value="Genomic_DNA"/>
</dbReference>
<feature type="region of interest" description="Disordered" evidence="1">
    <location>
        <begin position="1535"/>
        <end position="1564"/>
    </location>
</feature>
<feature type="compositionally biased region" description="Polar residues" evidence="1">
    <location>
        <begin position="1536"/>
        <end position="1559"/>
    </location>
</feature>
<sequence>MMQDLKKNGDGNLQLITLQKLIHNCHLVKNIGNKVLIKTSRGTPGSNGFVARQFHRRYRKVSPAEHKAMNGTRVTNFFRVQQVNNLTRTEAKTVNGDTNKIVAGTKSGKRLASQLGWDSDNDDDDDVIVEYQHCPRRVLGIQDDTEADEFITYQCNLPVPQICSNLKPQDNEIKSNLLYSACESEDTNVSQKENATPVIEQNNQTDLILSDVLPKSLRCYHKKKSKVVDKILEGTSSQLENAPCASSKLVGEVDSIGKKKPDESPLIMPKKTNDITKIKGWRRKQFFVEKPTTVEFYRLEKGSISGMKGANSRDKEIRLEKIDVRADEQNDSNSLDHAFVCDDLDSFLDKEAELKINYEIPHLYAEIGIKLTSEDVVSRPNLTENEVVEVGRRYCLDLPHNKEEALLDYPLIDTKDLEEEKVEYYKVVKIDKNKRRIIKIEQRQEQSKGSVTKSEKQRKQETFKKEFVCGTPMEESNLTREVTPVKLLQNMFLTSKLIGVVVYPGVRPLHPLVKNHLDKLRSFRTNIDRNWANFAVAAVHVKRSPTLQFHRRILPVYCTGKTDRKVLLTKEAVPNKEEEVDVVSVPFDENQKPQGESAVVSKNRAELTRTETHTSPKLNRSKVPNWSGSYLKDCRVVIERLLPDKNVRIWCMEHSRYQCSLCGFQSERPQIDVGDPFMDAFDVSQLCVTEIGTEGHETSLVPEVTDPAKSSFQEVKNLHLVTRQTAKKMKRALFNKRLNSLLAKKLRDVAFSDEILINIDKLKTLVPNGLELIKLNYVKQSFLTGYIHLWYLKAQVEKGRCRAFLTFADDLPEPNAVRINRTENIPIGMPKVINELATPEKVFDNAEYAILHCNGKTWEIHGSLNIAVDNGRVNGKTTSATMVEHGREIEQIFIPVPLSEMVDIRKIATTILMVKATKWWVLDLSHKFGEMVLQILAQNTVITRRHLLNVIKSGFSGFLAMRKSKGRLYGTYILNSLLPFVLIGPYYTFETCSVSVRMTTSATPLPFVYNESQTQMANTSLRFFINSVIAAQEGDRKLDGLWLYDKEGVENACYLETITSDTVYSLPRTDYAVETEHGYGMNSLTSHTNPTNPLRLNGSDGSVDVRVYLYFSIFDLGYLTGQLQEDNSIVISHPLSPDTKMKSHNLGNLFVSLLKRRVQFIPDNLSPQWFITRHKEDLGLRTPFNKFILDGTHVLCKNGLLSLLRITEATIRHLGLAKHQVLNAIANSPVIREVTALKDLKALLTKDSTTNTPMQQVLQMATNIIKELQKADGELTKTKKKVEAQKLGLWEKYVKLINHADKSDEEKIGLLFNVIRRRRYKKSELNEHIVEILKKHEFGRNFLTRLEGNRTQIKKGTENKAHTQLKTVKETNTSREVRLKNGMRQLQKTSVKTDTNLKSRVGNPIRKRPTAQKTSEGALIKRLESRLFKVCETIDTSGDTTGVKQQRRLIRKLNAISNQINAIKTYRDTGKRGKTTSLTIRERVMRLKRVRRSRPKEEKAKGKENEANDEKKVKESMSVPEVPENEISVLKVVKTSAKSSSRQGNGKILQSSGKTNGNRTPDKKVFIIQGNRKWSLQRVNVNQT</sequence>
<gene>
    <name evidence="2" type="ORF">RUM43_006557</name>
</gene>
<evidence type="ECO:0000313" key="3">
    <source>
        <dbReference type="Proteomes" id="UP001372834"/>
    </source>
</evidence>
<feature type="region of interest" description="Disordered" evidence="1">
    <location>
        <begin position="1488"/>
        <end position="1521"/>
    </location>
</feature>
<organism evidence="2 3">
    <name type="scientific">Polyplax serrata</name>
    <name type="common">Common mouse louse</name>
    <dbReference type="NCBI Taxonomy" id="468196"/>
    <lineage>
        <taxon>Eukaryota</taxon>
        <taxon>Metazoa</taxon>
        <taxon>Ecdysozoa</taxon>
        <taxon>Arthropoda</taxon>
        <taxon>Hexapoda</taxon>
        <taxon>Insecta</taxon>
        <taxon>Pterygota</taxon>
        <taxon>Neoptera</taxon>
        <taxon>Paraneoptera</taxon>
        <taxon>Psocodea</taxon>
        <taxon>Troctomorpha</taxon>
        <taxon>Phthiraptera</taxon>
        <taxon>Anoplura</taxon>
        <taxon>Polyplacidae</taxon>
        <taxon>Polyplax</taxon>
    </lineage>
</organism>
<accession>A0AAN8PLL5</accession>
<proteinExistence type="predicted"/>
<name>A0AAN8PLL5_POLSC</name>
<feature type="compositionally biased region" description="Basic and acidic residues" evidence="1">
    <location>
        <begin position="1495"/>
        <end position="1515"/>
    </location>
</feature>
<comment type="caution">
    <text evidence="2">The sequence shown here is derived from an EMBL/GenBank/DDBJ whole genome shotgun (WGS) entry which is preliminary data.</text>
</comment>
<evidence type="ECO:0000256" key="1">
    <source>
        <dbReference type="SAM" id="MobiDB-lite"/>
    </source>
</evidence>
<evidence type="ECO:0000313" key="2">
    <source>
        <dbReference type="EMBL" id="KAK6626250.1"/>
    </source>
</evidence>
<protein>
    <submittedName>
        <fullName evidence="2">Uncharacterized protein</fullName>
    </submittedName>
</protein>